<feature type="domain" description="Cadherin" evidence="14">
    <location>
        <begin position="733"/>
        <end position="845"/>
    </location>
</feature>
<dbReference type="FunFam" id="2.60.40.60:FF:000039">
    <property type="entry name" value="FAT atypical cadherin 3"/>
    <property type="match status" value="1"/>
</dbReference>
<feature type="domain" description="Cadherin" evidence="14">
    <location>
        <begin position="1587"/>
        <end position="1708"/>
    </location>
</feature>
<feature type="domain" description="Cadherin" evidence="14">
    <location>
        <begin position="280"/>
        <end position="390"/>
    </location>
</feature>
<evidence type="ECO:0000256" key="1">
    <source>
        <dbReference type="ARBA" id="ARBA00004251"/>
    </source>
</evidence>
<feature type="domain" description="Cadherin" evidence="14">
    <location>
        <begin position="1188"/>
        <end position="1290"/>
    </location>
</feature>
<dbReference type="CDD" id="cd11304">
    <property type="entry name" value="Cadherin_repeat"/>
    <property type="match status" value="14"/>
</dbReference>
<dbReference type="EMBL" id="AJVK01028888">
    <property type="status" value="NOT_ANNOTATED_CDS"/>
    <property type="molecule type" value="Genomic_DNA"/>
</dbReference>
<organism evidence="15 16">
    <name type="scientific">Phlebotomus papatasi</name>
    <name type="common">Sandfly</name>
    <dbReference type="NCBI Taxonomy" id="29031"/>
    <lineage>
        <taxon>Eukaryota</taxon>
        <taxon>Metazoa</taxon>
        <taxon>Ecdysozoa</taxon>
        <taxon>Arthropoda</taxon>
        <taxon>Hexapoda</taxon>
        <taxon>Insecta</taxon>
        <taxon>Pterygota</taxon>
        <taxon>Neoptera</taxon>
        <taxon>Endopterygota</taxon>
        <taxon>Diptera</taxon>
        <taxon>Nematocera</taxon>
        <taxon>Psychodoidea</taxon>
        <taxon>Psychodidae</taxon>
        <taxon>Phlebotomus</taxon>
        <taxon>Phlebotomus</taxon>
    </lineage>
</organism>
<evidence type="ECO:0000256" key="8">
    <source>
        <dbReference type="ARBA" id="ARBA00022889"/>
    </source>
</evidence>
<dbReference type="GO" id="GO:0048589">
    <property type="term" value="P:developmental growth"/>
    <property type="evidence" value="ECO:0007669"/>
    <property type="project" value="UniProtKB-ARBA"/>
</dbReference>
<dbReference type="VEuPathDB" id="VectorBase:PPAI004591"/>
<feature type="domain" description="Cadherin" evidence="14">
    <location>
        <begin position="508"/>
        <end position="618"/>
    </location>
</feature>
<comment type="function">
    <text evidence="13">Cadherins are calcium-dependent cell adhesion proteins. They preferentially interact with themselves in a homophilic manner in connecting cells.</text>
</comment>
<evidence type="ECO:0000256" key="7">
    <source>
        <dbReference type="ARBA" id="ARBA00022837"/>
    </source>
</evidence>
<dbReference type="InterPro" id="IPR015919">
    <property type="entry name" value="Cadherin-like_sf"/>
</dbReference>
<reference evidence="15" key="1">
    <citation type="submission" date="2022-08" db="UniProtKB">
        <authorList>
            <consortium name="EnsemblMetazoa"/>
        </authorList>
    </citation>
    <scope>IDENTIFICATION</scope>
    <source>
        <strain evidence="15">Israel</strain>
    </source>
</reference>
<dbReference type="SMART" id="SM00112">
    <property type="entry name" value="CA"/>
    <property type="match status" value="14"/>
</dbReference>
<evidence type="ECO:0000256" key="2">
    <source>
        <dbReference type="ARBA" id="ARBA00022475"/>
    </source>
</evidence>
<dbReference type="FunFam" id="2.60.40.60:FF:000306">
    <property type="entry name" value="Cadherin 23"/>
    <property type="match status" value="1"/>
</dbReference>
<dbReference type="PANTHER" id="PTHR24025">
    <property type="entry name" value="DESMOGLEIN FAMILY MEMBER"/>
    <property type="match status" value="1"/>
</dbReference>
<dbReference type="InterPro" id="IPR050971">
    <property type="entry name" value="Cadherin-domain_protein"/>
</dbReference>
<dbReference type="FunFam" id="2.60.40.60:FF:000382">
    <property type="entry name" value="Cadherin 23"/>
    <property type="match status" value="1"/>
</dbReference>
<dbReference type="FunFam" id="2.60.40.60:FF:000168">
    <property type="entry name" value="Cadherin-related family member 2"/>
    <property type="match status" value="1"/>
</dbReference>
<dbReference type="InterPro" id="IPR002126">
    <property type="entry name" value="Cadherin-like_dom"/>
</dbReference>
<dbReference type="Gene3D" id="2.60.40.60">
    <property type="entry name" value="Cadherins"/>
    <property type="match status" value="14"/>
</dbReference>
<feature type="domain" description="Cadherin" evidence="14">
    <location>
        <begin position="391"/>
        <end position="507"/>
    </location>
</feature>
<dbReference type="SUPFAM" id="SSF49313">
    <property type="entry name" value="Cadherin-like"/>
    <property type="match status" value="14"/>
</dbReference>
<evidence type="ECO:0000256" key="5">
    <source>
        <dbReference type="ARBA" id="ARBA00022729"/>
    </source>
</evidence>
<sequence>MGHLANWCSTFKKVRLKGVIDVQKTRKTRLIHYLIGLFWILEFFACFGRTLANHPPRFLIDGHSEIVLRLKEGPDTPVGSLIYRLKGVDPDGDPLTFGIKDSIPGSEVLRVENVGMNQANLFLAQELDRETKDEYSIVLTLTDNRLGDGNFVTQSLLLLVEDVNDNEPVFKPFQAALEVPEGSRPGVITTVEATDRDEGAFGQVIYYLQELDGDNDVFSITTTQGKGVIRLMRDLDYERKSLYQLRILAVDRANQGKVNTGSAALLVKVKDMEDQPPEFVAVTPVIRVSEDIPVGSKVAHVKAIDGDRGVNNEIRYSMRNGFGLFGIHEKSGVIVTVKTLDRENPDNQINGAYIVEVVATEKSKIVNPPPSVKTEITIILTDVNDETPRFRETAYECEVNENAQENTPITFLGHSLINEVFDHDQGLNGTFDLALVPPNEIFEVTPSRAINEATFLIRVKDSTFLDFEKVTQLNFTLVAREVADKTRWTAVPVKIHIRDQNDNYPEFANRIYEVSIQENSGVGTTVGQVDAFDLDSGNYGTRGIRYTNMGGGIAHLLHLNAISGVITVKSPGGHSFDRELVSRHYLTVEARDNLGQGNRNTVQLIINIEDVNDNSPVFVQSKYEVRLMENKVTFETPLIVEAKDNDLNGTKNSEITYELVDGEFRDNFTIDSKTGLIEPTGPMDFELIAGGSSNIRPLYLTVNAKDGGIPSLSARVPVVVYLHDINDHAPQFQHSYYRRAIHEDLPSGSSILEVKASDKDGSAPNNVVVYRIQKGASDKFVIGSDTGIISIAPGASLDPDLTNPKIDQYSLVVVALDSGIGDQQLMTSTVVNITIIDVNNKPPHFADPGTVSVKENTPVGTYVYRLMATDPDAKPLLRYSVDSSTSEARSEEGAIVKLSEYDYLSAFEINPVDGLVRVVKLIDREKVEQIKLGFTVEDIAAAKGRQTVAGTLSIVIEDENDNSPKFRKPFYKRSITENSPNGVTIVNIVAYDVDKNRTITYSLEGPSDITNLVHLDSESGEIVVANKIDHEVHKWLNFTVKATDSGVPSRSSLVDVFLDVIDENDNRPYFLGDMRNLSVAENAPIGTKIATVRADDADSGDFGKITYLMDRISSQGKFTIDADTGVITVADKIDREVKDDYMIVIEAWDNYQFGYLSGESRNTFKQLFIKIIDENDSPPVLHFPVGCVQITEYHDLREFVAKIKATDADDPKTPNGIVEFELLSNESADLFKIIKIDSWSAAIFAKNSLQGFYGNYTLTISARDLGTPANVVSRKLEICVSDFNDHAPIFVSPANNVTIRIPENATVGSSIIQVVARDDDVGPNAAVLYRLKPDPIGSYRMFEIDSKTGVISLKHQLDRERQRIHEIRVEAYDQGIPTPLSSDLDLTVYVRNVNDYEPQFLVEEITVNFTEHAHPGTEKRKLPDTVDRDEVDELDDPPSVVCYYIVYGNEDKTFQLDPESHILTVSRELDREIQANHTLIIKATEDCINVPKALSVGGAMSAPIKRQLPEVNRTLPTRTKTFSSKYVDYFDRFKHSRNLRSIEEEVEDFRDPIYESLESGALLSEDSTLVRVTVFVNDINDNAPKFVSKVFTGGVTTAADFGMKFMQVKAIDKDDGKNAKITYYQIGSIQKTLTEGLENLQKPPFLVDVDTGEIQLNFDPLKGMKGYFDFMVIANDTDGLQDVAHVFIYLLRSDQRVKIVLRQQPPEVRNKVEDFRSVLGKVTNAIVNVDDFRIHENKDGSVDKTKTDVYLHLVDPMDNSILEVGDVLRLIDQNIEKLDDLFKEFNVLDTQPAEALLLTSEMSGKSFLIWLVFSNLIVGALLIIVLGLCMSQRSNYKRQLRAARVNTYGPGVSDLAGRGIASRVPNTNKHSMEGSNPIWLKAYENEWFKNDDNFSQGSGGNDSIDENIIVNDQYNAKQNKQINTHNDINRQFNVYQQIDKLTNAHILAKKLETTEL</sequence>
<feature type="domain" description="Cadherin" evidence="14">
    <location>
        <begin position="1293"/>
        <end position="1400"/>
    </location>
</feature>
<dbReference type="GO" id="GO:0005911">
    <property type="term" value="C:cell-cell junction"/>
    <property type="evidence" value="ECO:0007669"/>
    <property type="project" value="TreeGrafter"/>
</dbReference>
<keyword evidence="7" id="KW-0106">Calcium</keyword>
<dbReference type="GO" id="GO:0030154">
    <property type="term" value="P:cell differentiation"/>
    <property type="evidence" value="ECO:0007669"/>
    <property type="project" value="UniProtKB-ARBA"/>
</dbReference>
<name>A0A1B0DA86_PHLPP</name>
<dbReference type="PROSITE" id="PS50268">
    <property type="entry name" value="CADHERIN_2"/>
    <property type="match status" value="14"/>
</dbReference>
<dbReference type="GO" id="GO:0005886">
    <property type="term" value="C:plasma membrane"/>
    <property type="evidence" value="ECO:0007669"/>
    <property type="project" value="UniProtKB-SubCell"/>
</dbReference>
<feature type="domain" description="Cadherin" evidence="14">
    <location>
        <begin position="967"/>
        <end position="1070"/>
    </location>
</feature>
<dbReference type="InterPro" id="IPR020894">
    <property type="entry name" value="Cadherin_CS"/>
</dbReference>
<keyword evidence="6" id="KW-0677">Repeat</keyword>
<evidence type="ECO:0000256" key="13">
    <source>
        <dbReference type="ARBA" id="ARBA00059331"/>
    </source>
</evidence>
<keyword evidence="16" id="KW-1185">Reference proteome</keyword>
<keyword evidence="3" id="KW-0245">EGF-like domain</keyword>
<evidence type="ECO:0000256" key="12">
    <source>
        <dbReference type="ARBA" id="ARBA00023180"/>
    </source>
</evidence>
<dbReference type="PRINTS" id="PR00205">
    <property type="entry name" value="CADHERIN"/>
</dbReference>
<evidence type="ECO:0000256" key="6">
    <source>
        <dbReference type="ARBA" id="ARBA00022737"/>
    </source>
</evidence>
<evidence type="ECO:0000256" key="10">
    <source>
        <dbReference type="ARBA" id="ARBA00023136"/>
    </source>
</evidence>
<keyword evidence="8" id="KW-0130">Cell adhesion</keyword>
<evidence type="ECO:0000256" key="4">
    <source>
        <dbReference type="ARBA" id="ARBA00022692"/>
    </source>
</evidence>
<dbReference type="Pfam" id="PF00028">
    <property type="entry name" value="Cadherin"/>
    <property type="match status" value="9"/>
</dbReference>
<comment type="subcellular location">
    <subcellularLocation>
        <location evidence="1">Cell membrane</location>
        <topology evidence="1">Single-pass type I membrane protein</topology>
    </subcellularLocation>
</comment>
<dbReference type="VEuPathDB" id="VectorBase:PPAPM1_005660"/>
<dbReference type="PANTHER" id="PTHR24025:SF23">
    <property type="entry name" value="NEURAL-CADHERIN"/>
    <property type="match status" value="1"/>
</dbReference>
<dbReference type="FunFam" id="2.60.40.60:FF:000118">
    <property type="entry name" value="protocadherin Fat 4"/>
    <property type="match status" value="2"/>
</dbReference>
<keyword evidence="12" id="KW-0325">Glycoprotein</keyword>
<proteinExistence type="predicted"/>
<keyword evidence="4" id="KW-0812">Transmembrane</keyword>
<dbReference type="GO" id="GO:0005509">
    <property type="term" value="F:calcium ion binding"/>
    <property type="evidence" value="ECO:0007669"/>
    <property type="project" value="UniProtKB-UniRule"/>
</dbReference>
<evidence type="ECO:0000313" key="15">
    <source>
        <dbReference type="EnsemblMetazoa" id="PPAI004591-PA"/>
    </source>
</evidence>
<evidence type="ECO:0000313" key="16">
    <source>
        <dbReference type="Proteomes" id="UP000092462"/>
    </source>
</evidence>
<dbReference type="Proteomes" id="UP000092462">
    <property type="component" value="Unassembled WGS sequence"/>
</dbReference>
<feature type="domain" description="Cadherin" evidence="14">
    <location>
        <begin position="619"/>
        <end position="732"/>
    </location>
</feature>
<dbReference type="FunFam" id="2.60.40.60:FF:000098">
    <property type="entry name" value="cadherin-23 isoform X1"/>
    <property type="match status" value="1"/>
</dbReference>
<protein>
    <recommendedName>
        <fullName evidence="14">Cadherin domain-containing protein</fullName>
    </recommendedName>
</protein>
<dbReference type="GO" id="GO:0007156">
    <property type="term" value="P:homophilic cell adhesion via plasma membrane adhesion molecules"/>
    <property type="evidence" value="ECO:0007669"/>
    <property type="project" value="InterPro"/>
</dbReference>
<dbReference type="GO" id="GO:0048513">
    <property type="term" value="P:animal organ development"/>
    <property type="evidence" value="ECO:0007669"/>
    <property type="project" value="UniProtKB-ARBA"/>
</dbReference>
<evidence type="ECO:0000256" key="9">
    <source>
        <dbReference type="ARBA" id="ARBA00022989"/>
    </source>
</evidence>
<keyword evidence="5" id="KW-0732">Signal</keyword>
<dbReference type="FunFam" id="2.60.40.60:FF:000124">
    <property type="entry name" value="Cadherin-related family member 1"/>
    <property type="match status" value="1"/>
</dbReference>
<dbReference type="GO" id="GO:0048731">
    <property type="term" value="P:system development"/>
    <property type="evidence" value="ECO:0007669"/>
    <property type="project" value="UniProtKB-ARBA"/>
</dbReference>
<dbReference type="GO" id="GO:0007163">
    <property type="term" value="P:establishment or maintenance of cell polarity"/>
    <property type="evidence" value="ECO:0007669"/>
    <property type="project" value="UniProtKB-ARBA"/>
</dbReference>
<dbReference type="GO" id="GO:0001736">
    <property type="term" value="P:establishment of planar polarity"/>
    <property type="evidence" value="ECO:0007669"/>
    <property type="project" value="UniProtKB-ARBA"/>
</dbReference>
<keyword evidence="9" id="KW-1133">Transmembrane helix</keyword>
<keyword evidence="2" id="KW-1003">Cell membrane</keyword>
<feature type="domain" description="Cadherin" evidence="14">
    <location>
        <begin position="75"/>
        <end position="170"/>
    </location>
</feature>
<keyword evidence="11" id="KW-1015">Disulfide bond</keyword>
<feature type="domain" description="Cadherin" evidence="14">
    <location>
        <begin position="171"/>
        <end position="279"/>
    </location>
</feature>
<feature type="domain" description="Cadherin" evidence="14">
    <location>
        <begin position="1401"/>
        <end position="1586"/>
    </location>
</feature>
<keyword evidence="10" id="KW-0472">Membrane</keyword>
<dbReference type="EnsemblMetazoa" id="PPAI004591-RA">
    <property type="protein sequence ID" value="PPAI004591-PA"/>
    <property type="gene ID" value="PPAI004591"/>
</dbReference>
<accession>A0A1B0DA86</accession>
<dbReference type="PROSITE" id="PS00232">
    <property type="entry name" value="CADHERIN_1"/>
    <property type="match status" value="7"/>
</dbReference>
<evidence type="ECO:0000256" key="11">
    <source>
        <dbReference type="ARBA" id="ARBA00023157"/>
    </source>
</evidence>
<evidence type="ECO:0000256" key="3">
    <source>
        <dbReference type="ARBA" id="ARBA00022536"/>
    </source>
</evidence>
<dbReference type="FunFam" id="2.60.40.60:FF:000345">
    <property type="entry name" value="Cadherin 2"/>
    <property type="match status" value="1"/>
</dbReference>
<evidence type="ECO:0000259" key="14">
    <source>
        <dbReference type="PROSITE" id="PS50268"/>
    </source>
</evidence>
<feature type="domain" description="Cadherin" evidence="14">
    <location>
        <begin position="845"/>
        <end position="966"/>
    </location>
</feature>
<feature type="domain" description="Cadherin" evidence="14">
    <location>
        <begin position="1071"/>
        <end position="1181"/>
    </location>
</feature>